<name>A0A9P8L3T4_9PEZI</name>
<protein>
    <submittedName>
        <fullName evidence="1">Uncharacterized protein</fullName>
    </submittedName>
</protein>
<reference evidence="1" key="1">
    <citation type="submission" date="2021-03" db="EMBL/GenBank/DDBJ databases">
        <title>Comparative genomics and phylogenomic investigation of the class Geoglossomycetes provide insights into ecological specialization and systematics.</title>
        <authorList>
            <person name="Melie T."/>
            <person name="Pirro S."/>
            <person name="Miller A.N."/>
            <person name="Quandt A."/>
        </authorList>
    </citation>
    <scope>NUCLEOTIDE SEQUENCE</scope>
    <source>
        <strain evidence="1">CAQ_001_2017</strain>
    </source>
</reference>
<dbReference type="SUPFAM" id="SSF52540">
    <property type="entry name" value="P-loop containing nucleoside triphosphate hydrolases"/>
    <property type="match status" value="1"/>
</dbReference>
<comment type="caution">
    <text evidence="1">The sequence shown here is derived from an EMBL/GenBank/DDBJ whole genome shotgun (WGS) entry which is preliminary data.</text>
</comment>
<accession>A0A9P8L3T4</accession>
<organism evidence="1 2">
    <name type="scientific">Trichoglossum hirsutum</name>
    <dbReference type="NCBI Taxonomy" id="265104"/>
    <lineage>
        <taxon>Eukaryota</taxon>
        <taxon>Fungi</taxon>
        <taxon>Dikarya</taxon>
        <taxon>Ascomycota</taxon>
        <taxon>Pezizomycotina</taxon>
        <taxon>Geoglossomycetes</taxon>
        <taxon>Geoglossales</taxon>
        <taxon>Geoglossaceae</taxon>
        <taxon>Trichoglossum</taxon>
    </lineage>
</organism>
<dbReference type="EMBL" id="JAGHQM010003257">
    <property type="protein sequence ID" value="KAH0545501.1"/>
    <property type="molecule type" value="Genomic_DNA"/>
</dbReference>
<evidence type="ECO:0000313" key="1">
    <source>
        <dbReference type="EMBL" id="KAH0545501.1"/>
    </source>
</evidence>
<dbReference type="InterPro" id="IPR027417">
    <property type="entry name" value="P-loop_NTPase"/>
</dbReference>
<dbReference type="AlphaFoldDB" id="A0A9P8L3T4"/>
<evidence type="ECO:0000313" key="2">
    <source>
        <dbReference type="Proteomes" id="UP000750711"/>
    </source>
</evidence>
<gene>
    <name evidence="1" type="ORF">GP486_008443</name>
</gene>
<dbReference type="Proteomes" id="UP000750711">
    <property type="component" value="Unassembled WGS sequence"/>
</dbReference>
<proteinExistence type="predicted"/>
<feature type="non-terminal residue" evidence="1">
    <location>
        <position position="364"/>
    </location>
</feature>
<dbReference type="PANTHER" id="PTHR11669">
    <property type="entry name" value="REPLICATION FACTOR C / DNA POLYMERASE III GAMMA-TAU SUBUNIT"/>
    <property type="match status" value="1"/>
</dbReference>
<dbReference type="GO" id="GO:0006261">
    <property type="term" value="P:DNA-templated DNA replication"/>
    <property type="evidence" value="ECO:0007669"/>
    <property type="project" value="TreeGrafter"/>
</dbReference>
<dbReference type="PANTHER" id="PTHR11669:SF0">
    <property type="entry name" value="PROTEIN STICHEL-LIKE 2"/>
    <property type="match status" value="1"/>
</dbReference>
<keyword evidence="2" id="KW-1185">Reference proteome</keyword>
<dbReference type="Pfam" id="PF21960">
    <property type="entry name" value="RCF1-5-like_lid"/>
    <property type="match status" value="1"/>
</dbReference>
<dbReference type="Gene3D" id="1.10.8.60">
    <property type="match status" value="1"/>
</dbReference>
<dbReference type="InterPro" id="IPR050238">
    <property type="entry name" value="DNA_Rep/Repair_Clamp_Loader"/>
</dbReference>
<sequence>VGKIPKAIITRCLRYDLKPVKEDDLLELLVNVCEAERADTSDSILEAIAENSNGSPRQALVYLEECLTCKTLAEAKEIMRASGQNKEVTDLARWLIAGKGHTWAEAVKLVKALDGQEAEGVRINLQNYFAAVLLDTKSDKVGPMKALTIQAVLISDGENYIIYGANDLPPGTAFKGMTEGQNPLWSFDPSKETVSLIEVDFVVPPAKTLHTIDKTALDDEVIRQPVLFYTVSELLTDAIAERDTAKEALASVDAELNGQWRKKLAKQVARVTDSLLESCVTTSVEHEEAFKVYLDSKTKADKLFALKEAFQQRSYMLRDLVSLYSTNYYEDASLKPTKAQDASHYNANRARINNARVAARSNKA</sequence>